<dbReference type="GO" id="GO:0006310">
    <property type="term" value="P:DNA recombination"/>
    <property type="evidence" value="ECO:0007669"/>
    <property type="project" value="UniProtKB-KW"/>
</dbReference>
<dbReference type="RefSeq" id="XP_064657409.1">
    <property type="nucleotide sequence ID" value="XM_064804639.1"/>
</dbReference>
<evidence type="ECO:0000256" key="3">
    <source>
        <dbReference type="ARBA" id="ARBA00007572"/>
    </source>
</evidence>
<dbReference type="InterPro" id="IPR016059">
    <property type="entry name" value="DNA_ligase_ATP-dep_CS"/>
</dbReference>
<dbReference type="CDD" id="cd07903">
    <property type="entry name" value="Adenylation_DNA_ligase_IV"/>
    <property type="match status" value="1"/>
</dbReference>
<dbReference type="PANTHER" id="PTHR45997">
    <property type="entry name" value="DNA LIGASE 4"/>
    <property type="match status" value="1"/>
</dbReference>
<dbReference type="Gene3D" id="1.10.3260.10">
    <property type="entry name" value="DNA ligase, ATP-dependent, N-terminal domain"/>
    <property type="match status" value="1"/>
</dbReference>
<evidence type="ECO:0000256" key="9">
    <source>
        <dbReference type="ARBA" id="ARBA00022840"/>
    </source>
</evidence>
<evidence type="ECO:0000256" key="7">
    <source>
        <dbReference type="ARBA" id="ARBA00022741"/>
    </source>
</evidence>
<organism evidence="21 22">
    <name type="scientific">Saxophila tyrrhenica</name>
    <dbReference type="NCBI Taxonomy" id="1690608"/>
    <lineage>
        <taxon>Eukaryota</taxon>
        <taxon>Fungi</taxon>
        <taxon>Dikarya</taxon>
        <taxon>Ascomycota</taxon>
        <taxon>Pezizomycotina</taxon>
        <taxon>Dothideomycetes</taxon>
        <taxon>Dothideomycetidae</taxon>
        <taxon>Mycosphaerellales</taxon>
        <taxon>Extremaceae</taxon>
        <taxon>Saxophila</taxon>
    </lineage>
</organism>
<evidence type="ECO:0000313" key="22">
    <source>
        <dbReference type="Proteomes" id="UP001337655"/>
    </source>
</evidence>
<comment type="function">
    <text evidence="15">DNA ligase involved in DNA non-homologous end joining (NHEJ); required for double-strand break (DSB) repair.</text>
</comment>
<dbReference type="SUPFAM" id="SSF50249">
    <property type="entry name" value="Nucleic acid-binding proteins"/>
    <property type="match status" value="1"/>
</dbReference>
<evidence type="ECO:0000256" key="15">
    <source>
        <dbReference type="ARBA" id="ARBA00043870"/>
    </source>
</evidence>
<evidence type="ECO:0000259" key="20">
    <source>
        <dbReference type="PROSITE" id="PS50172"/>
    </source>
</evidence>
<sequence>MADDDTTEFDMVDAAVQDETAVKEEHMMYGHGKSHHIVRRRTLTDLPKGGMTEEELSEKYPTRPHNHSKTLPFSELYLTLFNPLKENTKKPTGPAVARKKVGPHGMRKAPNDIRRSIIDRFIARWRKEVGNDIYPAFRLIVPEKDRDRAMYGIKELTIAKLLISVMKIDKNSEDAQNLLHWKLPGAKASSVMAGDFAGRCFEVISKRPMRTTPGEMTIAEVNELLDHLSVAQKEENQRPIMEQFYTKMNAEELTWLIRMILRQMKVGATEKTIFDNWHPDAENLFNISSSLRRVCWELYDPQVRLEGDSKGINLMQCFQPQLAAFQMRSMEQMVARMNATEEDPVFYVEEKLDGERMQLHMVEDNDNSGGKRFRFWSRKAKDYTYLYGNGLEDDNAALTRHLKEAFADGVRNIILDGEMITWDPKEDTIVGFGTLKTAAISEQENPFSTGNRPLYRVFDCLYLNDRDLTRYTLRDRRKALRQAVNNVHRRIEIHEVIERKEASEIDPLLREVVATRGEGLVLKNPRSSYKLNMRNDDWIKVKPEYMTEFGEALDCIVVGGYYGSGKRGGKLSSYMCALRLDEEWHTAGTHPQKCYSFFKVGGGFKAGDYAQIRHLTDGKWHDWDPKKPPTEVIELGGGDRQYERPDQWIYPADSVVLSVKAANAGGSDQFRVGGTLRFPRFKKLRTDKDWKSALSVQEFFALRKQIDEEKEEKQFKIDDERRKRNTRKRKRSVIIQGQEEDLKTPYAGPATKVFEGLSFCIMTEALAPIKKSKIELEQIVKANGGLAVASEKDENTIIIADRNLVKVASLKKKDQQNLVRPSWLLDCVKQSEIDIGRPSYLLPFEPQHMFHTAAVDDISGNIEGNVDEYGDSYARDVTPEGLLDLFKKMPAKFEDDVDGAEFLDQLNEHGHGVDAMPGFMFHGVKAYIDDVPAEVVRLLSFAGGEVAESIDDHGVTHVIVVQNSPRLDNIQKTVSSRKKLPRIVTPSWVSDSWVEKTRLDEERYARG</sequence>
<dbReference type="AlphaFoldDB" id="A0AAV9P5B0"/>
<feature type="domain" description="BRCT" evidence="20">
    <location>
        <begin position="749"/>
        <end position="833"/>
    </location>
</feature>
<keyword evidence="22" id="KW-1185">Reference proteome</keyword>
<dbReference type="Proteomes" id="UP001337655">
    <property type="component" value="Unassembled WGS sequence"/>
</dbReference>
<feature type="domain" description="BRCT" evidence="20">
    <location>
        <begin position="916"/>
        <end position="1006"/>
    </location>
</feature>
<name>A0AAV9P5B0_9PEZI</name>
<dbReference type="PROSITE" id="PS00333">
    <property type="entry name" value="DNA_LIGASE_A2"/>
    <property type="match status" value="1"/>
</dbReference>
<dbReference type="SUPFAM" id="SSF52113">
    <property type="entry name" value="BRCT domain"/>
    <property type="match status" value="2"/>
</dbReference>
<dbReference type="PROSITE" id="PS50172">
    <property type="entry name" value="BRCT"/>
    <property type="match status" value="2"/>
</dbReference>
<dbReference type="InterPro" id="IPR012340">
    <property type="entry name" value="NA-bd_OB-fold"/>
</dbReference>
<feature type="compositionally biased region" description="Basic residues" evidence="18">
    <location>
        <begin position="97"/>
        <end position="107"/>
    </location>
</feature>
<dbReference type="Gene3D" id="2.40.50.140">
    <property type="entry name" value="Nucleic acid-binding proteins"/>
    <property type="match status" value="1"/>
</dbReference>
<evidence type="ECO:0000256" key="10">
    <source>
        <dbReference type="ARBA" id="ARBA00022842"/>
    </source>
</evidence>
<reference evidence="21 22" key="1">
    <citation type="submission" date="2023-08" db="EMBL/GenBank/DDBJ databases">
        <title>Black Yeasts Isolated from many extreme environments.</title>
        <authorList>
            <person name="Coleine C."/>
            <person name="Stajich J.E."/>
            <person name="Selbmann L."/>
        </authorList>
    </citation>
    <scope>NUCLEOTIDE SEQUENCE [LARGE SCALE GENOMIC DNA]</scope>
    <source>
        <strain evidence="21 22">CCFEE 5935</strain>
    </source>
</reference>
<evidence type="ECO:0000256" key="14">
    <source>
        <dbReference type="ARBA" id="ARBA00034003"/>
    </source>
</evidence>
<dbReference type="SUPFAM" id="SSF56091">
    <property type="entry name" value="DNA ligase/mRNA capping enzyme, catalytic domain"/>
    <property type="match status" value="1"/>
</dbReference>
<feature type="region of interest" description="Disordered" evidence="18">
    <location>
        <begin position="88"/>
        <end position="109"/>
    </location>
</feature>
<proteinExistence type="inferred from homology"/>
<evidence type="ECO:0000256" key="6">
    <source>
        <dbReference type="ARBA" id="ARBA00022737"/>
    </source>
</evidence>
<dbReference type="FunFam" id="3.30.470.30:FF:000013">
    <property type="entry name" value="DNA ligase"/>
    <property type="match status" value="1"/>
</dbReference>
<dbReference type="Pfam" id="PF04675">
    <property type="entry name" value="DNA_ligase_A_N"/>
    <property type="match status" value="1"/>
</dbReference>
<dbReference type="GO" id="GO:0046872">
    <property type="term" value="F:metal ion binding"/>
    <property type="evidence" value="ECO:0007669"/>
    <property type="project" value="UniProtKB-KW"/>
</dbReference>
<dbReference type="InterPro" id="IPR036420">
    <property type="entry name" value="BRCT_dom_sf"/>
</dbReference>
<dbReference type="InterPro" id="IPR000977">
    <property type="entry name" value="DNA_ligase_ATP-dep"/>
</dbReference>
<dbReference type="InterPro" id="IPR012310">
    <property type="entry name" value="DNA_ligase_ATP-dep_cent"/>
</dbReference>
<dbReference type="GO" id="GO:0032807">
    <property type="term" value="C:DNA ligase IV complex"/>
    <property type="evidence" value="ECO:0007669"/>
    <property type="project" value="TreeGrafter"/>
</dbReference>
<evidence type="ECO:0000256" key="1">
    <source>
        <dbReference type="ARBA" id="ARBA00001946"/>
    </source>
</evidence>
<dbReference type="GO" id="GO:0003910">
    <property type="term" value="F:DNA ligase (ATP) activity"/>
    <property type="evidence" value="ECO:0007669"/>
    <property type="project" value="UniProtKB-EC"/>
</dbReference>
<evidence type="ECO:0000256" key="11">
    <source>
        <dbReference type="ARBA" id="ARBA00023172"/>
    </source>
</evidence>
<comment type="catalytic activity">
    <reaction evidence="14 16">
        <text>ATP + (deoxyribonucleotide)n-3'-hydroxyl + 5'-phospho-(deoxyribonucleotide)m = (deoxyribonucleotide)n+m + AMP + diphosphate.</text>
        <dbReference type="EC" id="6.5.1.1"/>
    </reaction>
</comment>
<comment type="caution">
    <text evidence="21">The sequence shown here is derived from an EMBL/GenBank/DDBJ whole genome shotgun (WGS) entry which is preliminary data.</text>
</comment>
<dbReference type="PROSITE" id="PS00697">
    <property type="entry name" value="DNA_LIGASE_A1"/>
    <property type="match status" value="1"/>
</dbReference>
<dbReference type="InterPro" id="IPR044125">
    <property type="entry name" value="Adenylation_DNA_ligase_IV"/>
</dbReference>
<evidence type="ECO:0000256" key="4">
    <source>
        <dbReference type="ARBA" id="ARBA00022598"/>
    </source>
</evidence>
<dbReference type="PROSITE" id="PS50160">
    <property type="entry name" value="DNA_LIGASE_A3"/>
    <property type="match status" value="1"/>
</dbReference>
<dbReference type="CDD" id="cd07968">
    <property type="entry name" value="OBF_DNA_ligase_IV"/>
    <property type="match status" value="1"/>
</dbReference>
<evidence type="ECO:0000256" key="5">
    <source>
        <dbReference type="ARBA" id="ARBA00022723"/>
    </source>
</evidence>
<keyword evidence="6" id="KW-0677">Repeat</keyword>
<dbReference type="GO" id="GO:0071897">
    <property type="term" value="P:DNA biosynthetic process"/>
    <property type="evidence" value="ECO:0007669"/>
    <property type="project" value="InterPro"/>
</dbReference>
<keyword evidence="9 16" id="KW-0067">ATP-binding</keyword>
<keyword evidence="8 16" id="KW-0227">DNA damage</keyword>
<dbReference type="CDD" id="cd17722">
    <property type="entry name" value="BRCT_DNA_ligase_IV_rpt1"/>
    <property type="match status" value="1"/>
</dbReference>
<keyword evidence="13" id="KW-0539">Nucleus</keyword>
<evidence type="ECO:0000313" key="21">
    <source>
        <dbReference type="EMBL" id="KAK5167703.1"/>
    </source>
</evidence>
<dbReference type="Pfam" id="PF04679">
    <property type="entry name" value="DNA_ligase_A_C"/>
    <property type="match status" value="1"/>
</dbReference>
<dbReference type="InterPro" id="IPR001357">
    <property type="entry name" value="BRCT_dom"/>
</dbReference>
<dbReference type="InterPro" id="IPR036599">
    <property type="entry name" value="DNA_ligase_N_sf"/>
</dbReference>
<dbReference type="Pfam" id="PF01068">
    <property type="entry name" value="DNA_ligase_A_M"/>
    <property type="match status" value="1"/>
</dbReference>
<dbReference type="FunFam" id="1.10.3260.10:FF:000008">
    <property type="entry name" value="DNA ligase 4"/>
    <property type="match status" value="1"/>
</dbReference>
<dbReference type="PANTHER" id="PTHR45997:SF1">
    <property type="entry name" value="DNA LIGASE 4"/>
    <property type="match status" value="1"/>
</dbReference>
<keyword evidence="7 16" id="KW-0547">Nucleotide-binding</keyword>
<feature type="domain" description="ATP-dependent DNA ligase family profile" evidence="19">
    <location>
        <begin position="457"/>
        <end position="580"/>
    </location>
</feature>
<keyword evidence="12 16" id="KW-0234">DNA repair</keyword>
<dbReference type="InterPro" id="IPR012308">
    <property type="entry name" value="DNA_ligase_ATP-dep_N"/>
</dbReference>
<dbReference type="Gene3D" id="3.30.470.30">
    <property type="entry name" value="DNA ligase/mRNA capping enzyme"/>
    <property type="match status" value="1"/>
</dbReference>
<evidence type="ECO:0000256" key="12">
    <source>
        <dbReference type="ARBA" id="ARBA00023204"/>
    </source>
</evidence>
<dbReference type="InterPro" id="IPR012309">
    <property type="entry name" value="DNA_ligase_ATP-dep_C"/>
</dbReference>
<dbReference type="EMBL" id="JAVRRT010000011">
    <property type="protein sequence ID" value="KAK5167703.1"/>
    <property type="molecule type" value="Genomic_DNA"/>
</dbReference>
<keyword evidence="4 16" id="KW-0436">Ligase</keyword>
<dbReference type="InterPro" id="IPR029710">
    <property type="entry name" value="LIG4"/>
</dbReference>
<keyword evidence="5" id="KW-0479">Metal-binding</keyword>
<keyword evidence="10" id="KW-0460">Magnesium</keyword>
<keyword evidence="11 16" id="KW-0233">DNA recombination</keyword>
<dbReference type="GO" id="GO:0006303">
    <property type="term" value="P:double-strand break repair via nonhomologous end joining"/>
    <property type="evidence" value="ECO:0007669"/>
    <property type="project" value="TreeGrafter"/>
</dbReference>
<dbReference type="GeneID" id="89928738"/>
<dbReference type="GO" id="GO:0003677">
    <property type="term" value="F:DNA binding"/>
    <property type="evidence" value="ECO:0007669"/>
    <property type="project" value="InterPro"/>
</dbReference>
<comment type="subcellular location">
    <subcellularLocation>
        <location evidence="2">Nucleus</location>
    </subcellularLocation>
</comment>
<dbReference type="Pfam" id="PF16589">
    <property type="entry name" value="BRCT_2"/>
    <property type="match status" value="1"/>
</dbReference>
<evidence type="ECO:0000256" key="8">
    <source>
        <dbReference type="ARBA" id="ARBA00022763"/>
    </source>
</evidence>
<evidence type="ECO:0000256" key="16">
    <source>
        <dbReference type="RuleBase" id="RU000617"/>
    </source>
</evidence>
<dbReference type="NCBIfam" id="TIGR00574">
    <property type="entry name" value="dnl1"/>
    <property type="match status" value="1"/>
</dbReference>
<evidence type="ECO:0000259" key="19">
    <source>
        <dbReference type="PROSITE" id="PS50160"/>
    </source>
</evidence>
<evidence type="ECO:0000256" key="17">
    <source>
        <dbReference type="RuleBase" id="RU004196"/>
    </source>
</evidence>
<protein>
    <recommendedName>
        <fullName evidence="16">DNA ligase</fullName>
        <ecNumber evidence="16">6.5.1.1</ecNumber>
    </recommendedName>
</protein>
<dbReference type="GO" id="GO:0006297">
    <property type="term" value="P:nucleotide-excision repair, DNA gap filling"/>
    <property type="evidence" value="ECO:0007669"/>
    <property type="project" value="TreeGrafter"/>
</dbReference>
<dbReference type="SMART" id="SM00292">
    <property type="entry name" value="BRCT"/>
    <property type="match status" value="2"/>
</dbReference>
<evidence type="ECO:0000256" key="2">
    <source>
        <dbReference type="ARBA" id="ARBA00004123"/>
    </source>
</evidence>
<evidence type="ECO:0000256" key="13">
    <source>
        <dbReference type="ARBA" id="ARBA00023242"/>
    </source>
</evidence>
<dbReference type="FunFam" id="2.40.50.140:FF:000234">
    <property type="entry name" value="DNA ligase"/>
    <property type="match status" value="1"/>
</dbReference>
<dbReference type="Gene3D" id="3.40.50.10190">
    <property type="entry name" value="BRCT domain"/>
    <property type="match status" value="2"/>
</dbReference>
<comment type="cofactor">
    <cofactor evidence="1">
        <name>Mg(2+)</name>
        <dbReference type="ChEBI" id="CHEBI:18420"/>
    </cofactor>
</comment>
<dbReference type="EC" id="6.5.1.1" evidence="16"/>
<accession>A0AAV9P5B0</accession>
<gene>
    <name evidence="21" type="primary">LIG4</name>
    <name evidence="21" type="ORF">LTR77_007402</name>
</gene>
<evidence type="ECO:0000256" key="18">
    <source>
        <dbReference type="SAM" id="MobiDB-lite"/>
    </source>
</evidence>
<comment type="similarity">
    <text evidence="3 17">Belongs to the ATP-dependent DNA ligase family.</text>
</comment>
<dbReference type="GO" id="GO:0005524">
    <property type="term" value="F:ATP binding"/>
    <property type="evidence" value="ECO:0007669"/>
    <property type="project" value="UniProtKB-KW"/>
</dbReference>